<accession>A0A2B4R5Z3</accession>
<dbReference type="PROSITE" id="PS00137">
    <property type="entry name" value="SUBTILASE_HIS"/>
    <property type="match status" value="1"/>
</dbReference>
<dbReference type="Gene3D" id="3.40.50.200">
    <property type="entry name" value="Peptidase S8/S53 domain"/>
    <property type="match status" value="1"/>
</dbReference>
<dbReference type="SUPFAM" id="SSF52743">
    <property type="entry name" value="Subtilisin-like"/>
    <property type="match status" value="1"/>
</dbReference>
<dbReference type="PROSITE" id="PS00136">
    <property type="entry name" value="SUBTILASE_ASP"/>
    <property type="match status" value="1"/>
</dbReference>
<dbReference type="AlphaFoldDB" id="A0A2B4R5Z3"/>
<dbReference type="InterPro" id="IPR036852">
    <property type="entry name" value="Peptidase_S8/S53_dom_sf"/>
</dbReference>
<gene>
    <name evidence="14" type="primary">Pcsk6</name>
    <name evidence="14" type="ORF">AWC38_SpisGene22893</name>
</gene>
<dbReference type="PANTHER" id="PTHR42884:SF14">
    <property type="entry name" value="NEUROENDOCRINE CONVERTASE 1"/>
    <property type="match status" value="1"/>
</dbReference>
<dbReference type="InterPro" id="IPR023827">
    <property type="entry name" value="Peptidase_S8_Asp-AS"/>
</dbReference>
<feature type="active site" description="Charge relay system" evidence="11 12">
    <location>
        <position position="143"/>
    </location>
</feature>
<dbReference type="InterPro" id="IPR034182">
    <property type="entry name" value="Kexin/furin"/>
</dbReference>
<keyword evidence="9" id="KW-1015">Disulfide bond</keyword>
<keyword evidence="8" id="KW-0865">Zymogen</keyword>
<dbReference type="CDD" id="cd04059">
    <property type="entry name" value="Peptidases_S8_Protein_convertases_Kexins_Furin-like"/>
    <property type="match status" value="1"/>
</dbReference>
<name>A0A2B4R5Z3_STYPI</name>
<evidence type="ECO:0000256" key="9">
    <source>
        <dbReference type="ARBA" id="ARBA00023157"/>
    </source>
</evidence>
<dbReference type="OrthoDB" id="5981811at2759"/>
<proteinExistence type="inferred from homology"/>
<dbReference type="GO" id="GO:0016485">
    <property type="term" value="P:protein processing"/>
    <property type="evidence" value="ECO:0007669"/>
    <property type="project" value="TreeGrafter"/>
</dbReference>
<dbReference type="InterPro" id="IPR002884">
    <property type="entry name" value="P_dom"/>
</dbReference>
<evidence type="ECO:0000256" key="3">
    <source>
        <dbReference type="ARBA" id="ARBA00022685"/>
    </source>
</evidence>
<evidence type="ECO:0000256" key="5">
    <source>
        <dbReference type="ARBA" id="ARBA00022801"/>
    </source>
</evidence>
<evidence type="ECO:0000259" key="13">
    <source>
        <dbReference type="PROSITE" id="PS51829"/>
    </source>
</evidence>
<evidence type="ECO:0000256" key="2">
    <source>
        <dbReference type="ARBA" id="ARBA00022670"/>
    </source>
</evidence>
<keyword evidence="2 12" id="KW-0645">Protease</keyword>
<dbReference type="PROSITE" id="PS51892">
    <property type="entry name" value="SUBTILASE"/>
    <property type="match status" value="1"/>
</dbReference>
<dbReference type="GO" id="GO:0004252">
    <property type="term" value="F:serine-type endopeptidase activity"/>
    <property type="evidence" value="ECO:0007669"/>
    <property type="project" value="UniProtKB-UniRule"/>
</dbReference>
<keyword evidence="7" id="KW-0106">Calcium</keyword>
<comment type="caution">
    <text evidence="14">The sequence shown here is derived from an EMBL/GenBank/DDBJ whole genome shotgun (WGS) entry which is preliminary data.</text>
</comment>
<dbReference type="Pfam" id="PF00082">
    <property type="entry name" value="Peptidase_S8"/>
    <property type="match status" value="1"/>
</dbReference>
<feature type="active site" description="Charge relay system" evidence="11 12">
    <location>
        <position position="359"/>
    </location>
</feature>
<comment type="similarity">
    <text evidence="1">Belongs to the peptidase S8 family. Furin subfamily.</text>
</comment>
<evidence type="ECO:0000256" key="6">
    <source>
        <dbReference type="ARBA" id="ARBA00022825"/>
    </source>
</evidence>
<keyword evidence="4" id="KW-0732">Signal</keyword>
<feature type="domain" description="P/Homo B" evidence="13">
    <location>
        <begin position="445"/>
        <end position="625"/>
    </location>
</feature>
<dbReference type="InterPro" id="IPR000209">
    <property type="entry name" value="Peptidase_S8/S53_dom"/>
</dbReference>
<feature type="active site" description="Charge relay system" evidence="11 12">
    <location>
        <position position="180"/>
    </location>
</feature>
<reference evidence="15" key="1">
    <citation type="journal article" date="2017" name="bioRxiv">
        <title>Comparative analysis of the genomes of Stylophora pistillata and Acropora digitifera provides evidence for extensive differences between species of corals.</title>
        <authorList>
            <person name="Voolstra C.R."/>
            <person name="Li Y."/>
            <person name="Liew Y.J."/>
            <person name="Baumgarten S."/>
            <person name="Zoccola D."/>
            <person name="Flot J.-F."/>
            <person name="Tambutte S."/>
            <person name="Allemand D."/>
            <person name="Aranda M."/>
        </authorList>
    </citation>
    <scope>NUCLEOTIDE SEQUENCE [LARGE SCALE GENOMIC DNA]</scope>
</reference>
<keyword evidence="6 12" id="KW-0720">Serine protease</keyword>
<dbReference type="InterPro" id="IPR015500">
    <property type="entry name" value="Peptidase_S8_subtilisin-rel"/>
</dbReference>
<dbReference type="Gene3D" id="2.60.120.260">
    <property type="entry name" value="Galactose-binding domain-like"/>
    <property type="match status" value="1"/>
</dbReference>
<organism evidence="14 15">
    <name type="scientific">Stylophora pistillata</name>
    <name type="common">Smooth cauliflower coral</name>
    <dbReference type="NCBI Taxonomy" id="50429"/>
    <lineage>
        <taxon>Eukaryota</taxon>
        <taxon>Metazoa</taxon>
        <taxon>Cnidaria</taxon>
        <taxon>Anthozoa</taxon>
        <taxon>Hexacorallia</taxon>
        <taxon>Scleractinia</taxon>
        <taxon>Astrocoeniina</taxon>
        <taxon>Pocilloporidae</taxon>
        <taxon>Stylophora</taxon>
    </lineage>
</organism>
<keyword evidence="5 12" id="KW-0378">Hydrolase</keyword>
<keyword evidence="15" id="KW-1185">Reference proteome</keyword>
<evidence type="ECO:0000256" key="7">
    <source>
        <dbReference type="ARBA" id="ARBA00022837"/>
    </source>
</evidence>
<dbReference type="PANTHER" id="PTHR42884">
    <property type="entry name" value="PROPROTEIN CONVERTASE SUBTILISIN/KEXIN-RELATED"/>
    <property type="match status" value="1"/>
</dbReference>
<dbReference type="GO" id="GO:0000139">
    <property type="term" value="C:Golgi membrane"/>
    <property type="evidence" value="ECO:0007669"/>
    <property type="project" value="TreeGrafter"/>
</dbReference>
<evidence type="ECO:0000256" key="10">
    <source>
        <dbReference type="ARBA" id="ARBA00023180"/>
    </source>
</evidence>
<dbReference type="EMBL" id="LSMT01001085">
    <property type="protein sequence ID" value="PFX13061.1"/>
    <property type="molecule type" value="Genomic_DNA"/>
</dbReference>
<evidence type="ECO:0000256" key="1">
    <source>
        <dbReference type="ARBA" id="ARBA00005325"/>
    </source>
</evidence>
<dbReference type="Proteomes" id="UP000225706">
    <property type="component" value="Unassembled WGS sequence"/>
</dbReference>
<dbReference type="PRINTS" id="PR00723">
    <property type="entry name" value="SUBTILISIN"/>
</dbReference>
<evidence type="ECO:0000313" key="15">
    <source>
        <dbReference type="Proteomes" id="UP000225706"/>
    </source>
</evidence>
<evidence type="ECO:0000313" key="14">
    <source>
        <dbReference type="EMBL" id="PFX13061.1"/>
    </source>
</evidence>
<keyword evidence="3" id="KW-0165">Cleavage on pair of basic residues</keyword>
<evidence type="ECO:0000256" key="4">
    <source>
        <dbReference type="ARBA" id="ARBA00022729"/>
    </source>
</evidence>
<evidence type="ECO:0000256" key="12">
    <source>
        <dbReference type="PROSITE-ProRule" id="PRU01240"/>
    </source>
</evidence>
<keyword evidence="10" id="KW-0325">Glycoprotein</keyword>
<evidence type="ECO:0000256" key="11">
    <source>
        <dbReference type="PIRSR" id="PIRSR615500-1"/>
    </source>
</evidence>
<sequence length="637" mass="70038">MEVDRGECAPITDTDVNTLLKLLVDQKLPCDAERKVERVEKEFLIDVTLCHTEDRKRDMNYSIRSPEMSIITHLLLLSGLLPLVSGRIDENGFETDRVKRNSQGTGSYRDWQWYLKSTQPSMNVGAAWRAGYTGKGVLVAVVDDGVNMNHPDLESNFNVESSYDFWSGRNISKSHSPGSHGTYCAGVIAGENNNNCGVGVAYNAQISSIRLFNANDKPSDQSEASALMFRRNFIDIYSNSWGPGDMGWELEGPGPLLADVLEKGTQLGRRKKGSIFVFAAGNGGLSGDSCAFSGYVNSIYTIAISGVNWDGEVPGYAERCGAIMAVTYGQDVIKRGNVKAPMITTKNGKGCTEDFPGTSGPTAMASGIIALALEANENLTWRDIQHLIVRSSKPLRPPNRVRTSSIKRRNPSWKVNDANIQVSHYFGFGLMDAYDMVRYAKKWTSVPQQLHCEVDLQLSRSNSSEEIPWSGQLVLSLSVNKSNCGIRFLEHVQVEIDLTFLRRGYLEMSSKSPRGTWSQLLYPRAFDSLTGQKKFEKWTLQLTAVTLIGPTGVHAVDHAREEVGNVVVLAPSPCLQTVEQTAGNWVEIGKVEDVMYINVQCGLNGLNAVHLVDGGLGAVICHVPPGETVGYRVQEEK</sequence>
<dbReference type="InterPro" id="IPR008979">
    <property type="entry name" value="Galactose-bd-like_sf"/>
</dbReference>
<dbReference type="FunFam" id="3.40.50.200:FF:000021">
    <property type="entry name" value="Proprotein convertase subtilisin/kexin type 5a"/>
    <property type="match status" value="1"/>
</dbReference>
<protein>
    <submittedName>
        <fullName evidence="14">Proprotein convertase subtilisin/kexin type 6</fullName>
    </submittedName>
</protein>
<dbReference type="PROSITE" id="PS51829">
    <property type="entry name" value="P_HOMO_B"/>
    <property type="match status" value="1"/>
</dbReference>
<dbReference type="SUPFAM" id="SSF49785">
    <property type="entry name" value="Galactose-binding domain-like"/>
    <property type="match status" value="1"/>
</dbReference>
<dbReference type="GO" id="GO:0005802">
    <property type="term" value="C:trans-Golgi network"/>
    <property type="evidence" value="ECO:0007669"/>
    <property type="project" value="TreeGrafter"/>
</dbReference>
<evidence type="ECO:0000256" key="8">
    <source>
        <dbReference type="ARBA" id="ARBA00023145"/>
    </source>
</evidence>
<dbReference type="Pfam" id="PF01483">
    <property type="entry name" value="P_proprotein"/>
    <property type="match status" value="1"/>
</dbReference>
<dbReference type="InterPro" id="IPR022398">
    <property type="entry name" value="Peptidase_S8_His-AS"/>
</dbReference>